<keyword evidence="5" id="KW-1133">Transmembrane helix</keyword>
<dbReference type="Gene3D" id="6.10.250.3200">
    <property type="match status" value="1"/>
</dbReference>
<evidence type="ECO:0000313" key="9">
    <source>
        <dbReference type="EMBL" id="GBH33938.1"/>
    </source>
</evidence>
<protein>
    <recommendedName>
        <fullName evidence="8">Methyl-accepting transducer domain-containing protein</fullName>
    </recommendedName>
</protein>
<name>A0A2S2KR61_9ARCH</name>
<dbReference type="AlphaFoldDB" id="A0A2S2KR61"/>
<evidence type="ECO:0000256" key="3">
    <source>
        <dbReference type="ARBA" id="ARBA00022500"/>
    </source>
</evidence>
<dbReference type="GO" id="GO:0006935">
    <property type="term" value="P:chemotaxis"/>
    <property type="evidence" value="ECO:0007669"/>
    <property type="project" value="UniProtKB-KW"/>
</dbReference>
<dbReference type="Gene3D" id="1.10.287.950">
    <property type="entry name" value="Methyl-accepting chemotaxis protein"/>
    <property type="match status" value="1"/>
</dbReference>
<dbReference type="InterPro" id="IPR004090">
    <property type="entry name" value="Chemotax_Me-accpt_rcpt"/>
</dbReference>
<dbReference type="Proteomes" id="UP000245829">
    <property type="component" value="Unassembled WGS sequence"/>
</dbReference>
<dbReference type="Pfam" id="PF00015">
    <property type="entry name" value="MCPsignal"/>
    <property type="match status" value="1"/>
</dbReference>
<dbReference type="PROSITE" id="PS50111">
    <property type="entry name" value="CHEMOTAXIS_TRANSDUC_2"/>
    <property type="match status" value="2"/>
</dbReference>
<sequence length="721" mass="80360">MLIYAFLSIMSDSQQVIELHENKKDFFQQVVEQTSEIGHEINRALKSTKEINGRAHMLSTTAKIEANRTGDIGRNFLVVSNSIDELSTKTDEVLDKMKKETIREIENLSKSIESKSVSIRGSRLATLALTNIRLIDRNLFERAADVRWWATDDILVKSLVDNNIDAYQEAENRLRVILQSYTVYYDLILCDVEGNCKASGESKFGFTGRNFSDKPWFKGAMNTNSGKEHAFETVHHSPSVNDDYTVTYSCKIHEGGNPDNKVIGILGAVFKWTEFAQRIVNETSLSSEEKSKTRVLLCDDAGNVLADTKERILKQTISFKGKNDLFLKEKGFSVVEKDGVKKIICHALSPGFEGYRSKEWHSLIIQDIDASCQDLDLTDNNDESLDSILDLISNLSEETQQAIKEINNVNDETHVLSLNAAIEAARVGDAGRGFGVIAGFMGDLSRTTAEITSKMDSNTQKKLIDLNSLISVNSREIKGDRLVNLSFTNIDLIDRALYERTADVRWWATEGSVIQALTQKTIENKDFLAMRLQTILKYYTVYSDLIVCDTNGVVIANGSSSNVDTANMNDASWFQTALKTKNGSEYGFDIIKTQNGDSTSTGLVFSCKIHKNGNISDDVIGILGVVFNWNQFIDVIFKETPLNGNEVDSTSLVILDSNGNKLSENTKHQNTISDQDLLLLLNEPKNFQTITLDNSKLLAGHAKSSGYEGFSTGWHSIIIQS</sequence>
<dbReference type="GO" id="GO:0007165">
    <property type="term" value="P:signal transduction"/>
    <property type="evidence" value="ECO:0007669"/>
    <property type="project" value="UniProtKB-KW"/>
</dbReference>
<keyword evidence="2" id="KW-1003">Cell membrane</keyword>
<dbReference type="SUPFAM" id="SSF103190">
    <property type="entry name" value="Sensory domain-like"/>
    <property type="match status" value="1"/>
</dbReference>
<comment type="caution">
    <text evidence="9">The sequence shown here is derived from an EMBL/GenBank/DDBJ whole genome shotgun (WGS) entry which is preliminary data.</text>
</comment>
<accession>A0A2S2KR61</accession>
<dbReference type="SUPFAM" id="SSF58104">
    <property type="entry name" value="Methyl-accepting chemotaxis protein (MCP) signaling domain"/>
    <property type="match status" value="2"/>
</dbReference>
<keyword evidence="7" id="KW-0807">Transducer</keyword>
<proteinExistence type="predicted"/>
<dbReference type="InterPro" id="IPR033479">
    <property type="entry name" value="dCache_1"/>
</dbReference>
<gene>
    <name evidence="9" type="ORF">NZNM25_07290</name>
</gene>
<dbReference type="GO" id="GO:0005886">
    <property type="term" value="C:plasma membrane"/>
    <property type="evidence" value="ECO:0007669"/>
    <property type="project" value="UniProtKB-SubCell"/>
</dbReference>
<keyword evidence="4" id="KW-0812">Transmembrane</keyword>
<dbReference type="Pfam" id="PF02743">
    <property type="entry name" value="dCache_1"/>
    <property type="match status" value="1"/>
</dbReference>
<dbReference type="InterPro" id="IPR051310">
    <property type="entry name" value="MCP_chemotaxis"/>
</dbReference>
<dbReference type="InterPro" id="IPR004089">
    <property type="entry name" value="MCPsignal_dom"/>
</dbReference>
<dbReference type="PANTHER" id="PTHR43531:SF11">
    <property type="entry name" value="METHYL-ACCEPTING CHEMOTAXIS PROTEIN 3"/>
    <property type="match status" value="1"/>
</dbReference>
<dbReference type="PANTHER" id="PTHR43531">
    <property type="entry name" value="PROTEIN ICFG"/>
    <property type="match status" value="1"/>
</dbReference>
<feature type="domain" description="Methyl-accepting transducer" evidence="8">
    <location>
        <begin position="387"/>
        <end position="457"/>
    </location>
</feature>
<reference evidence="9 10" key="1">
    <citation type="submission" date="2018-05" db="EMBL/GenBank/DDBJ databases">
        <title>genome sequencing of Nitrosopumilus sp. NM25.</title>
        <authorList>
            <person name="Mori K."/>
            <person name="Nakagawa T."/>
        </authorList>
    </citation>
    <scope>NUCLEOTIDE SEQUENCE [LARGE SCALE GENOMIC DNA]</scope>
    <source>
        <strain evidence="9 10">NM25</strain>
    </source>
</reference>
<dbReference type="EMBL" id="BGKI01000004">
    <property type="protein sequence ID" value="GBH33938.1"/>
    <property type="molecule type" value="Genomic_DNA"/>
</dbReference>
<organism evidence="9 10">
    <name type="scientific">Nitrosopumilus zosterae</name>
    <dbReference type="NCBI Taxonomy" id="718286"/>
    <lineage>
        <taxon>Archaea</taxon>
        <taxon>Nitrososphaerota</taxon>
        <taxon>Nitrososphaeria</taxon>
        <taxon>Nitrosopumilales</taxon>
        <taxon>Nitrosopumilaceae</taxon>
        <taxon>Nitrosopumilus</taxon>
    </lineage>
</organism>
<keyword evidence="3" id="KW-0145">Chemotaxis</keyword>
<feature type="domain" description="Methyl-accepting transducer" evidence="8">
    <location>
        <begin position="29"/>
        <end position="98"/>
    </location>
</feature>
<evidence type="ECO:0000256" key="6">
    <source>
        <dbReference type="ARBA" id="ARBA00023136"/>
    </source>
</evidence>
<evidence type="ECO:0000259" key="8">
    <source>
        <dbReference type="PROSITE" id="PS50111"/>
    </source>
</evidence>
<keyword evidence="10" id="KW-1185">Reference proteome</keyword>
<evidence type="ECO:0000256" key="4">
    <source>
        <dbReference type="ARBA" id="ARBA00022692"/>
    </source>
</evidence>
<comment type="subcellular location">
    <subcellularLocation>
        <location evidence="1">Cell membrane</location>
        <topology evidence="1">Multi-pass membrane protein</topology>
    </subcellularLocation>
</comment>
<dbReference type="Gene3D" id="3.30.450.20">
    <property type="entry name" value="PAS domain"/>
    <property type="match status" value="2"/>
</dbReference>
<dbReference type="InterPro" id="IPR029151">
    <property type="entry name" value="Sensor-like_sf"/>
</dbReference>
<evidence type="ECO:0000256" key="5">
    <source>
        <dbReference type="ARBA" id="ARBA00022989"/>
    </source>
</evidence>
<evidence type="ECO:0000313" key="10">
    <source>
        <dbReference type="Proteomes" id="UP000245829"/>
    </source>
</evidence>
<dbReference type="PRINTS" id="PR00260">
    <property type="entry name" value="CHEMTRNSDUCR"/>
</dbReference>
<evidence type="ECO:0000256" key="1">
    <source>
        <dbReference type="ARBA" id="ARBA00004651"/>
    </source>
</evidence>
<keyword evidence="6" id="KW-0472">Membrane</keyword>
<evidence type="ECO:0000256" key="2">
    <source>
        <dbReference type="ARBA" id="ARBA00022475"/>
    </source>
</evidence>
<dbReference type="GO" id="GO:0004888">
    <property type="term" value="F:transmembrane signaling receptor activity"/>
    <property type="evidence" value="ECO:0007669"/>
    <property type="project" value="InterPro"/>
</dbReference>
<evidence type="ECO:0000256" key="7">
    <source>
        <dbReference type="PROSITE-ProRule" id="PRU00284"/>
    </source>
</evidence>